<evidence type="ECO:0000256" key="2">
    <source>
        <dbReference type="ARBA" id="ARBA00023125"/>
    </source>
</evidence>
<dbReference type="CDD" id="cd00093">
    <property type="entry name" value="HTH_XRE"/>
    <property type="match status" value="1"/>
</dbReference>
<dbReference type="Proteomes" id="UP001164761">
    <property type="component" value="Chromosome"/>
</dbReference>
<dbReference type="InterPro" id="IPR001387">
    <property type="entry name" value="Cro/C1-type_HTH"/>
</dbReference>
<dbReference type="Gene3D" id="1.10.260.40">
    <property type="entry name" value="lambda repressor-like DNA-binding domains"/>
    <property type="match status" value="1"/>
</dbReference>
<dbReference type="RefSeq" id="WP_268007134.1">
    <property type="nucleotide sequence ID" value="NZ_BSUT01000001.1"/>
</dbReference>
<dbReference type="InterPro" id="IPR010982">
    <property type="entry name" value="Lambda_DNA-bd_dom_sf"/>
</dbReference>
<evidence type="ECO:0000313" key="5">
    <source>
        <dbReference type="EMBL" id="WAH43255.1"/>
    </source>
</evidence>
<keyword evidence="1" id="KW-0805">Transcription regulation</keyword>
<dbReference type="PANTHER" id="PTHR46797:SF23">
    <property type="entry name" value="HTH-TYPE TRANSCRIPTIONAL REGULATOR SUTR"/>
    <property type="match status" value="1"/>
</dbReference>
<dbReference type="InterPro" id="IPR050807">
    <property type="entry name" value="TransReg_Diox_bact_type"/>
</dbReference>
<evidence type="ECO:0000256" key="1">
    <source>
        <dbReference type="ARBA" id="ARBA00023015"/>
    </source>
</evidence>
<keyword evidence="6" id="KW-1185">Reference proteome</keyword>
<gene>
    <name evidence="5" type="ORF">NZD89_07620</name>
</gene>
<evidence type="ECO:0000313" key="6">
    <source>
        <dbReference type="Proteomes" id="UP001164761"/>
    </source>
</evidence>
<dbReference type="Pfam" id="PF01381">
    <property type="entry name" value="HTH_3"/>
    <property type="match status" value="1"/>
</dbReference>
<keyword evidence="3" id="KW-0804">Transcription</keyword>
<dbReference type="EMBL" id="CP104067">
    <property type="protein sequence ID" value="WAH43255.1"/>
    <property type="molecule type" value="Genomic_DNA"/>
</dbReference>
<protein>
    <submittedName>
        <fullName evidence="5">Helix-turn-helix domain-containing protein</fullName>
    </submittedName>
</protein>
<dbReference type="SUPFAM" id="SSF47413">
    <property type="entry name" value="lambda repressor-like DNA-binding domains"/>
    <property type="match status" value="1"/>
</dbReference>
<accession>A0ABY6ZKC2</accession>
<evidence type="ECO:0000259" key="4">
    <source>
        <dbReference type="PROSITE" id="PS50943"/>
    </source>
</evidence>
<reference evidence="5" key="1">
    <citation type="submission" date="2022-08" db="EMBL/GenBank/DDBJ databases">
        <title>Alicyclobacillus fastidiosus DSM 17978, complete genome.</title>
        <authorList>
            <person name="Wang Q."/>
            <person name="Cai R."/>
            <person name="Wang Z."/>
        </authorList>
    </citation>
    <scope>NUCLEOTIDE SEQUENCE</scope>
    <source>
        <strain evidence="5">DSM 17978</strain>
    </source>
</reference>
<sequence>MDDVLKTIGMRLRAHRKGRGLTQDEVAELAGMTQSYIGSVERGEQNLTVVSLDKILHAINMKYDELFKSMDVNEANTSQYILNEITAKLRYRSLSEQRFVLQFVDNLITWKDEKDDSN</sequence>
<dbReference type="PROSITE" id="PS50943">
    <property type="entry name" value="HTH_CROC1"/>
    <property type="match status" value="1"/>
</dbReference>
<evidence type="ECO:0000256" key="3">
    <source>
        <dbReference type="ARBA" id="ARBA00023163"/>
    </source>
</evidence>
<feature type="domain" description="HTH cro/C1-type" evidence="4">
    <location>
        <begin position="12"/>
        <end position="66"/>
    </location>
</feature>
<keyword evidence="2" id="KW-0238">DNA-binding</keyword>
<dbReference type="SMART" id="SM00530">
    <property type="entry name" value="HTH_XRE"/>
    <property type="match status" value="1"/>
</dbReference>
<organism evidence="5 6">
    <name type="scientific">Alicyclobacillus fastidiosus</name>
    <dbReference type="NCBI Taxonomy" id="392011"/>
    <lineage>
        <taxon>Bacteria</taxon>
        <taxon>Bacillati</taxon>
        <taxon>Bacillota</taxon>
        <taxon>Bacilli</taxon>
        <taxon>Bacillales</taxon>
        <taxon>Alicyclobacillaceae</taxon>
        <taxon>Alicyclobacillus</taxon>
    </lineage>
</organism>
<proteinExistence type="predicted"/>
<name>A0ABY6ZKC2_9BACL</name>
<dbReference type="PANTHER" id="PTHR46797">
    <property type="entry name" value="HTH-TYPE TRANSCRIPTIONAL REGULATOR"/>
    <property type="match status" value="1"/>
</dbReference>